<dbReference type="Proteomes" id="UP000823485">
    <property type="component" value="Unassembled WGS sequence"/>
</dbReference>
<proteinExistence type="predicted"/>
<keyword evidence="3" id="KW-1185">Reference proteome</keyword>
<organism evidence="2 3">
    <name type="scientific">Siminovitchia thermophila</name>
    <dbReference type="NCBI Taxonomy" id="1245522"/>
    <lineage>
        <taxon>Bacteria</taxon>
        <taxon>Bacillati</taxon>
        <taxon>Bacillota</taxon>
        <taxon>Bacilli</taxon>
        <taxon>Bacillales</taxon>
        <taxon>Bacillaceae</taxon>
        <taxon>Siminovitchia</taxon>
    </lineage>
</organism>
<reference evidence="2 3" key="1">
    <citation type="submission" date="2021-01" db="EMBL/GenBank/DDBJ databases">
        <title>Genomic Encyclopedia of Type Strains, Phase IV (KMG-IV): sequencing the most valuable type-strain genomes for metagenomic binning, comparative biology and taxonomic classification.</title>
        <authorList>
            <person name="Goeker M."/>
        </authorList>
    </citation>
    <scope>NUCLEOTIDE SEQUENCE [LARGE SCALE GENOMIC DNA]</scope>
    <source>
        <strain evidence="2 3">DSM 105453</strain>
    </source>
</reference>
<accession>A0ABS2RA56</accession>
<gene>
    <name evidence="2" type="ORF">JOC94_003260</name>
</gene>
<evidence type="ECO:0000313" key="3">
    <source>
        <dbReference type="Proteomes" id="UP000823485"/>
    </source>
</evidence>
<protein>
    <submittedName>
        <fullName evidence="2">CHASE2 domain-containing sensor protein</fullName>
    </submittedName>
</protein>
<dbReference type="RefSeq" id="WP_077114154.1">
    <property type="nucleotide sequence ID" value="NZ_JAFBFH010000024.1"/>
</dbReference>
<name>A0ABS2RA56_9BACI</name>
<feature type="transmembrane region" description="Helical" evidence="1">
    <location>
        <begin position="35"/>
        <end position="54"/>
    </location>
</feature>
<sequence>MIPIILTIILLSALIFSICIVIKKRKKAGVTGIKSALTSICFYLIAITNVLAYWLDFMGLFSWSITMILLILGAYFTKYMSVSQK</sequence>
<dbReference type="EMBL" id="JAFBFH010000024">
    <property type="protein sequence ID" value="MBM7716240.1"/>
    <property type="molecule type" value="Genomic_DNA"/>
</dbReference>
<keyword evidence="1" id="KW-0812">Transmembrane</keyword>
<keyword evidence="1" id="KW-1133">Transmembrane helix</keyword>
<feature type="transmembrane region" description="Helical" evidence="1">
    <location>
        <begin position="60"/>
        <end position="77"/>
    </location>
</feature>
<feature type="transmembrane region" description="Helical" evidence="1">
    <location>
        <begin position="6"/>
        <end position="23"/>
    </location>
</feature>
<comment type="caution">
    <text evidence="2">The sequence shown here is derived from an EMBL/GenBank/DDBJ whole genome shotgun (WGS) entry which is preliminary data.</text>
</comment>
<keyword evidence="1" id="KW-0472">Membrane</keyword>
<evidence type="ECO:0000313" key="2">
    <source>
        <dbReference type="EMBL" id="MBM7716240.1"/>
    </source>
</evidence>
<evidence type="ECO:0000256" key="1">
    <source>
        <dbReference type="SAM" id="Phobius"/>
    </source>
</evidence>